<gene>
    <name evidence="1" type="ORF">AWC38_SpisGene13751</name>
</gene>
<sequence length="474" mass="53414">MKLTIPDFTSYLRSLEFVGHTIILETDRFTGHNKVGMYPNPTSIATDPYGRPLFLSLNTVTGLSSLFMAQLHNAVQKTVKLKEDSLAKEVHHVNDIVFMVGKGGPIIFYELEQGAVRVNLGKLRSREDVVQKASELGLSANGTMAILKNRIATQVKKIEAEYQERRLSPTAINFWNTSGEESQFEELHVVDPYMIYAACKSKHQIFAVTCCSDGHGLRGEAAAVVKYQNEWGNVGSMATLNSDICISHRQGIEKVSLSIYLRARITSSGPDYCSLAPSIAVYKDGLIIQQIPSSYDNSLLKRRHYYASLLKREIQGFSPLWTASVILLMYVIQTQASLLPLSKVHVRRETQKFKLAITEKETRFEERVEINEDEQIAYFNVPPHNGLPENGEIFDYRMNVSVHRSKSDGACYLKPLPERRLAKTKRFGYWSHTGPGEANGICISTLVPKLESFPVKRMIFVFIVKLVLQLVFIS</sequence>
<keyword evidence="2" id="KW-1185">Reference proteome</keyword>
<evidence type="ECO:0000313" key="1">
    <source>
        <dbReference type="EMBL" id="PFX21756.1"/>
    </source>
</evidence>
<dbReference type="Proteomes" id="UP000225706">
    <property type="component" value="Unassembled WGS sequence"/>
</dbReference>
<reference evidence="2" key="1">
    <citation type="journal article" date="2017" name="bioRxiv">
        <title>Comparative analysis of the genomes of Stylophora pistillata and Acropora digitifera provides evidence for extensive differences between species of corals.</title>
        <authorList>
            <person name="Voolstra C.R."/>
            <person name="Li Y."/>
            <person name="Liew Y.J."/>
            <person name="Baumgarten S."/>
            <person name="Zoccola D."/>
            <person name="Flot J.-F."/>
            <person name="Tambutte S."/>
            <person name="Allemand D."/>
            <person name="Aranda M."/>
        </authorList>
    </citation>
    <scope>NUCLEOTIDE SEQUENCE [LARGE SCALE GENOMIC DNA]</scope>
</reference>
<name>A0A2B4RX70_STYPI</name>
<proteinExistence type="predicted"/>
<protein>
    <submittedName>
        <fullName evidence="1">Uncharacterized protein</fullName>
    </submittedName>
</protein>
<accession>A0A2B4RX70</accession>
<dbReference type="OrthoDB" id="5988527at2759"/>
<evidence type="ECO:0000313" key="2">
    <source>
        <dbReference type="Proteomes" id="UP000225706"/>
    </source>
</evidence>
<comment type="caution">
    <text evidence="1">The sequence shown here is derived from an EMBL/GenBank/DDBJ whole genome shotgun (WGS) entry which is preliminary data.</text>
</comment>
<dbReference type="AlphaFoldDB" id="A0A2B4RX70"/>
<organism evidence="1 2">
    <name type="scientific">Stylophora pistillata</name>
    <name type="common">Smooth cauliflower coral</name>
    <dbReference type="NCBI Taxonomy" id="50429"/>
    <lineage>
        <taxon>Eukaryota</taxon>
        <taxon>Metazoa</taxon>
        <taxon>Cnidaria</taxon>
        <taxon>Anthozoa</taxon>
        <taxon>Hexacorallia</taxon>
        <taxon>Scleractinia</taxon>
        <taxon>Astrocoeniina</taxon>
        <taxon>Pocilloporidae</taxon>
        <taxon>Stylophora</taxon>
    </lineage>
</organism>
<dbReference type="EMBL" id="LSMT01000264">
    <property type="protein sequence ID" value="PFX21756.1"/>
    <property type="molecule type" value="Genomic_DNA"/>
</dbReference>